<evidence type="ECO:0000313" key="2">
    <source>
        <dbReference type="Proteomes" id="UP000034793"/>
    </source>
</evidence>
<sequence>MLGKYLSPGLITAGKFLELLAKNTQTSHRFTKPIDLVYIGTCSAGKSKRPRPHTTNEIGQLSRNYFKKVPAKSVVLVISECCGQYNKEFQRDLRREHPKTEWIFPEHFDYFGTAEIPKILSDLVKAGLLH</sequence>
<dbReference type="Proteomes" id="UP000034793">
    <property type="component" value="Unassembled WGS sequence"/>
</dbReference>
<organism evidence="1 2">
    <name type="scientific">Candidatus Woesebacteria bacterium GW2011_GWA1_39_8</name>
    <dbReference type="NCBI Taxonomy" id="1618552"/>
    <lineage>
        <taxon>Bacteria</taxon>
        <taxon>Candidatus Woeseibacteriota</taxon>
    </lineage>
</organism>
<proteinExistence type="predicted"/>
<protein>
    <submittedName>
        <fullName evidence="1">Uncharacterized protein</fullName>
    </submittedName>
</protein>
<reference evidence="1 2" key="1">
    <citation type="journal article" date="2015" name="Nature">
        <title>rRNA introns, odd ribosomes, and small enigmatic genomes across a large radiation of phyla.</title>
        <authorList>
            <person name="Brown C.T."/>
            <person name="Hug L.A."/>
            <person name="Thomas B.C."/>
            <person name="Sharon I."/>
            <person name="Castelle C.J."/>
            <person name="Singh A."/>
            <person name="Wilkins M.J."/>
            <person name="Williams K.H."/>
            <person name="Banfield J.F."/>
        </authorList>
    </citation>
    <scope>NUCLEOTIDE SEQUENCE [LARGE SCALE GENOMIC DNA]</scope>
</reference>
<evidence type="ECO:0000313" key="1">
    <source>
        <dbReference type="EMBL" id="KKR29834.1"/>
    </source>
</evidence>
<gene>
    <name evidence="1" type="ORF">UT61_C0021G0025</name>
</gene>
<dbReference type="AlphaFoldDB" id="A0A0G0PNT3"/>
<name>A0A0G0PNT3_9BACT</name>
<accession>A0A0G0PNT3</accession>
<comment type="caution">
    <text evidence="1">The sequence shown here is derived from an EMBL/GenBank/DDBJ whole genome shotgun (WGS) entry which is preliminary data.</text>
</comment>
<dbReference type="EMBL" id="LBXL01000021">
    <property type="protein sequence ID" value="KKR29834.1"/>
    <property type="molecule type" value="Genomic_DNA"/>
</dbReference>